<accession>A0ABS4QPC5</accession>
<evidence type="ECO:0000256" key="2">
    <source>
        <dbReference type="ARBA" id="ARBA00022692"/>
    </source>
</evidence>
<dbReference type="InterPro" id="IPR007343">
    <property type="entry name" value="Uncharacterised_pept_Zn_put"/>
</dbReference>
<dbReference type="PANTHER" id="PTHR30168:SF0">
    <property type="entry name" value="INNER MEMBRANE PROTEIN"/>
    <property type="match status" value="1"/>
</dbReference>
<comment type="subcellular location">
    <subcellularLocation>
        <location evidence="1">Membrane</location>
        <topology evidence="1">Single-pass membrane protein</topology>
    </subcellularLocation>
</comment>
<dbReference type="PANTHER" id="PTHR30168">
    <property type="entry name" value="PUTATIVE MEMBRANE PROTEIN YPFJ"/>
    <property type="match status" value="1"/>
</dbReference>
<feature type="transmembrane region" description="Helical" evidence="5">
    <location>
        <begin position="20"/>
        <end position="41"/>
    </location>
</feature>
<comment type="caution">
    <text evidence="6">The sequence shown here is derived from an EMBL/GenBank/DDBJ whole genome shotgun (WGS) entry which is preliminary data.</text>
</comment>
<protein>
    <submittedName>
        <fullName evidence="6">Metalloprotease</fullName>
    </submittedName>
</protein>
<gene>
    <name evidence="6" type="ORF">BJ987_006467</name>
</gene>
<keyword evidence="2 5" id="KW-0812">Transmembrane</keyword>
<keyword evidence="6" id="KW-0482">Metalloprotease</keyword>
<name>A0ABS4QPC5_9NOCA</name>
<evidence type="ECO:0000313" key="7">
    <source>
        <dbReference type="Proteomes" id="UP001519325"/>
    </source>
</evidence>
<evidence type="ECO:0000256" key="4">
    <source>
        <dbReference type="ARBA" id="ARBA00023136"/>
    </source>
</evidence>
<dbReference type="Proteomes" id="UP001519325">
    <property type="component" value="Unassembled WGS sequence"/>
</dbReference>
<keyword evidence="3 5" id="KW-1133">Transmembrane helix</keyword>
<evidence type="ECO:0000256" key="3">
    <source>
        <dbReference type="ARBA" id="ARBA00022989"/>
    </source>
</evidence>
<organism evidence="6 7">
    <name type="scientific">Nocardia goodfellowii</name>
    <dbReference type="NCBI Taxonomy" id="882446"/>
    <lineage>
        <taxon>Bacteria</taxon>
        <taxon>Bacillati</taxon>
        <taxon>Actinomycetota</taxon>
        <taxon>Actinomycetes</taxon>
        <taxon>Mycobacteriales</taxon>
        <taxon>Nocardiaceae</taxon>
        <taxon>Nocardia</taxon>
    </lineage>
</organism>
<evidence type="ECO:0000256" key="5">
    <source>
        <dbReference type="SAM" id="Phobius"/>
    </source>
</evidence>
<sequence>MNQPLTSRRPPGGNRHGLPITAICGAIAIIAMVGFVVAAGWPAGAPRPTDRAAGLTLGAGLASGPGFTGAPSDPAKPAGYAAAPVDPVRLSGAAQFPSSRQVQALADHPLFAQHVGLTRVDCTLPGWGADATAARAFYLAAIDCLDAAWEPTLRGAGLPFRSPRLAVPEQPGTLSSPCAREDGDTAESLYCMIDETIILPLDGLRTVTSGSRRGAQLAALAHEYGHHIQSLIGVMRAYLDKRTAVGWHTGAGQEQSRRLDLQAACFAGMFFGSNHGRADIDQQTWDEAVRVTRVAGDRPGYARLHGTDFNVWGWWKWGADLGDTSECNTWYSAAPYVA</sequence>
<keyword evidence="4 5" id="KW-0472">Membrane</keyword>
<evidence type="ECO:0000256" key="1">
    <source>
        <dbReference type="ARBA" id="ARBA00004167"/>
    </source>
</evidence>
<keyword evidence="6" id="KW-0378">Hydrolase</keyword>
<reference evidence="6 7" key="1">
    <citation type="submission" date="2021-03" db="EMBL/GenBank/DDBJ databases">
        <title>Sequencing the genomes of 1000 actinobacteria strains.</title>
        <authorList>
            <person name="Klenk H.-P."/>
        </authorList>
    </citation>
    <scope>NUCLEOTIDE SEQUENCE [LARGE SCALE GENOMIC DNA]</scope>
    <source>
        <strain evidence="6 7">DSM 45516</strain>
    </source>
</reference>
<evidence type="ECO:0000313" key="6">
    <source>
        <dbReference type="EMBL" id="MBP2193566.1"/>
    </source>
</evidence>
<proteinExistence type="predicted"/>
<dbReference type="GO" id="GO:0008237">
    <property type="term" value="F:metallopeptidase activity"/>
    <property type="evidence" value="ECO:0007669"/>
    <property type="project" value="UniProtKB-KW"/>
</dbReference>
<dbReference type="EMBL" id="JAGGMR010000001">
    <property type="protein sequence ID" value="MBP2193566.1"/>
    <property type="molecule type" value="Genomic_DNA"/>
</dbReference>
<keyword evidence="6" id="KW-0645">Protease</keyword>
<dbReference type="Pfam" id="PF04228">
    <property type="entry name" value="Zn_peptidase"/>
    <property type="match status" value="1"/>
</dbReference>
<keyword evidence="7" id="KW-1185">Reference proteome</keyword>
<dbReference type="RefSeq" id="WP_209896796.1">
    <property type="nucleotide sequence ID" value="NZ_JAGGMR010000001.1"/>
</dbReference>